<evidence type="ECO:0000256" key="7">
    <source>
        <dbReference type="ARBA" id="ARBA00022737"/>
    </source>
</evidence>
<dbReference type="InterPro" id="IPR000157">
    <property type="entry name" value="TIR_dom"/>
</dbReference>
<keyword evidence="11" id="KW-0472">Membrane</keyword>
<evidence type="ECO:0000256" key="15">
    <source>
        <dbReference type="PIRNR" id="PIRNR037595"/>
    </source>
</evidence>
<reference evidence="19" key="2">
    <citation type="submission" date="2025-09" db="UniProtKB">
        <authorList>
            <consortium name="Ensembl"/>
        </authorList>
    </citation>
    <scope>IDENTIFICATION</scope>
</reference>
<keyword evidence="4" id="KW-0433">Leucine-rich repeat</keyword>
<sequence length="804" mass="90948">CIVYIVTLPMIAALLAAAMLMGLQPSASSPDSIVDRSSRNLSSVPRDLQKMAELLDLSCNHIQQLHRGDFQNTTLLRFLNVSWNSLEDINPETFLDTPLLEDLDLSHNRLRNLSGQRYLLHTENLLVLNLVCNNFLTMTLGSEFRSLVKLERLSLGAKNISTSDFLTINEVKLRILTLSLENQQGYRAGSLQDVHAQKLQIAFTSYQILNHYLVSDALSHFAVVELMDLTGGYKDLSKQLSERVEILTSHLYLTNISIDWKDFTDFASVVLHTSVTHVRVSDVALHKPPQKDTDVTQISQMKSFTASRVVVKYFFFSQEAVYNFFINMPVESLAIVETSMIHMTCPKLHSPILQLDFSNCALSDSIFSRVEGQESLECENLDNVRKLILFGNNFKRLQIVSKRVQFMKSLQHLDLSINSLVYDGLGECAWPPNITNITLSYNGLTASVFKCLPKGTETLDLQNNQVSVIPSSILKMENLTCLNLNANRLQDLPVCNGFPILNKLLLKSNSLNAPSVKKLESCPKLETMDVSKNPFTCTCALRSFIRLGIESGKKTGIELLSWPLDYYCTYPEAVRDIPLKDISIPEVSCNIGLLATTILCPALIVIIAVVTLCHHLDVPWYMGMIWQWTRAKHRARMRQIRPEDLLGVEFHAFVSYSQHDADWVQNSLLPNLEGGAGGLRICCHVNNFVPGKTIIENIIACVEKSRRSVFVLSAHFVKSEWCHYELYFASHQRLAWGTDSIVLVLLEPLPQYLIPSKYYQLKSMMGRHTYLEWPQDRAKHRLFWANLRAALQADLPNAPVTELE</sequence>
<dbReference type="FunFam" id="3.40.50.10140:FF:000001">
    <property type="entry name" value="Toll-like receptor 2"/>
    <property type="match status" value="1"/>
</dbReference>
<dbReference type="GeneTree" id="ENSGT00940000162201"/>
<evidence type="ECO:0000256" key="2">
    <source>
        <dbReference type="ARBA" id="ARBA00009634"/>
    </source>
</evidence>
<comment type="similarity">
    <text evidence="2 15">Belongs to the Toll-like receptor family.</text>
</comment>
<keyword evidence="7" id="KW-0677">Repeat</keyword>
<dbReference type="GO" id="GO:0006954">
    <property type="term" value="P:inflammatory response"/>
    <property type="evidence" value="ECO:0007669"/>
    <property type="project" value="UniProtKB-UniRule"/>
</dbReference>
<organism evidence="19 20">
    <name type="scientific">Cyclopterus lumpus</name>
    <name type="common">Lumpsucker</name>
    <dbReference type="NCBI Taxonomy" id="8103"/>
    <lineage>
        <taxon>Eukaryota</taxon>
        <taxon>Metazoa</taxon>
        <taxon>Chordata</taxon>
        <taxon>Craniata</taxon>
        <taxon>Vertebrata</taxon>
        <taxon>Euteleostomi</taxon>
        <taxon>Actinopterygii</taxon>
        <taxon>Neopterygii</taxon>
        <taxon>Teleostei</taxon>
        <taxon>Neoteleostei</taxon>
        <taxon>Acanthomorphata</taxon>
        <taxon>Eupercaria</taxon>
        <taxon>Perciformes</taxon>
        <taxon>Cottioidei</taxon>
        <taxon>Cottales</taxon>
        <taxon>Cyclopteridae</taxon>
        <taxon>Cyclopterus</taxon>
    </lineage>
</organism>
<dbReference type="Gene3D" id="3.40.50.10140">
    <property type="entry name" value="Toll/interleukin-1 receptor homology (TIR) domain"/>
    <property type="match status" value="1"/>
</dbReference>
<evidence type="ECO:0000256" key="14">
    <source>
        <dbReference type="ARBA" id="ARBA00023198"/>
    </source>
</evidence>
<evidence type="ECO:0000313" key="20">
    <source>
        <dbReference type="Proteomes" id="UP000694565"/>
    </source>
</evidence>
<dbReference type="SUPFAM" id="SSF52058">
    <property type="entry name" value="L domain-like"/>
    <property type="match status" value="1"/>
</dbReference>
<evidence type="ECO:0000313" key="19">
    <source>
        <dbReference type="Ensembl" id="ENSCLMP00005036074.1"/>
    </source>
</evidence>
<keyword evidence="10" id="KW-0520">NAD</keyword>
<evidence type="ECO:0000256" key="16">
    <source>
        <dbReference type="PIRSR" id="PIRSR037595-2"/>
    </source>
</evidence>
<accession>A0A8C3A1E7</accession>
<protein>
    <submittedName>
        <fullName evidence="19">Toll-like receptor 1</fullName>
    </submittedName>
</protein>
<dbReference type="FunFam" id="3.80.10.10:FF:000046">
    <property type="entry name" value="Toll-like receptor 2"/>
    <property type="match status" value="1"/>
</dbReference>
<keyword evidence="5" id="KW-0812">Transmembrane</keyword>
<keyword evidence="6 17" id="KW-0732">Signal</keyword>
<dbReference type="InterPro" id="IPR000483">
    <property type="entry name" value="Cys-rich_flank_reg_C"/>
</dbReference>
<dbReference type="PROSITE" id="PS50104">
    <property type="entry name" value="TIR"/>
    <property type="match status" value="1"/>
</dbReference>
<evidence type="ECO:0000256" key="10">
    <source>
        <dbReference type="ARBA" id="ARBA00023027"/>
    </source>
</evidence>
<evidence type="ECO:0000256" key="13">
    <source>
        <dbReference type="ARBA" id="ARBA00023180"/>
    </source>
</evidence>
<dbReference type="SMART" id="SM00369">
    <property type="entry name" value="LRR_TYP"/>
    <property type="match status" value="5"/>
</dbReference>
<keyword evidence="14 15" id="KW-0395">Inflammatory response</keyword>
<evidence type="ECO:0000256" key="17">
    <source>
        <dbReference type="SAM" id="SignalP"/>
    </source>
</evidence>
<dbReference type="SMART" id="SM00082">
    <property type="entry name" value="LRRCT"/>
    <property type="match status" value="1"/>
</dbReference>
<feature type="chain" id="PRO_5034657460" evidence="17">
    <location>
        <begin position="29"/>
        <end position="804"/>
    </location>
</feature>
<dbReference type="InterPro" id="IPR035897">
    <property type="entry name" value="Toll_tir_struct_dom_sf"/>
</dbReference>
<dbReference type="InterPro" id="IPR001611">
    <property type="entry name" value="Leu-rich_rpt"/>
</dbReference>
<dbReference type="InterPro" id="IPR017241">
    <property type="entry name" value="Toll-like_receptor"/>
</dbReference>
<evidence type="ECO:0000256" key="6">
    <source>
        <dbReference type="ARBA" id="ARBA00022729"/>
    </source>
</evidence>
<dbReference type="GO" id="GO:0004888">
    <property type="term" value="F:transmembrane signaling receptor activity"/>
    <property type="evidence" value="ECO:0007669"/>
    <property type="project" value="InterPro"/>
</dbReference>
<evidence type="ECO:0000256" key="5">
    <source>
        <dbReference type="ARBA" id="ARBA00022692"/>
    </source>
</evidence>
<dbReference type="Ensembl" id="ENSCLMT00005037507.1">
    <property type="protein sequence ID" value="ENSCLMP00005036074.1"/>
    <property type="gene ID" value="ENSCLMG00005017221.1"/>
</dbReference>
<evidence type="ECO:0000256" key="8">
    <source>
        <dbReference type="ARBA" id="ARBA00022859"/>
    </source>
</evidence>
<dbReference type="Gene3D" id="3.80.10.10">
    <property type="entry name" value="Ribonuclease Inhibitor"/>
    <property type="match status" value="1"/>
</dbReference>
<feature type="disulfide bond" evidence="16">
    <location>
        <begin position="428"/>
        <end position="451"/>
    </location>
</feature>
<evidence type="ECO:0000256" key="3">
    <source>
        <dbReference type="ARBA" id="ARBA00022588"/>
    </source>
</evidence>
<evidence type="ECO:0000256" key="1">
    <source>
        <dbReference type="ARBA" id="ARBA00004479"/>
    </source>
</evidence>
<dbReference type="GO" id="GO:0045087">
    <property type="term" value="P:innate immune response"/>
    <property type="evidence" value="ECO:0007669"/>
    <property type="project" value="UniProtKB-UniRule"/>
</dbReference>
<evidence type="ECO:0000259" key="18">
    <source>
        <dbReference type="PROSITE" id="PS50104"/>
    </source>
</evidence>
<dbReference type="GO" id="GO:0002224">
    <property type="term" value="P:toll-like receptor signaling pathway"/>
    <property type="evidence" value="ECO:0007669"/>
    <property type="project" value="InterPro"/>
</dbReference>
<dbReference type="AlphaFoldDB" id="A0A8C3A1E7"/>
<keyword evidence="3 15" id="KW-0399">Innate immunity</keyword>
<dbReference type="InterPro" id="IPR003591">
    <property type="entry name" value="Leu-rich_rpt_typical-subtyp"/>
</dbReference>
<keyword evidence="16" id="KW-1015">Disulfide bond</keyword>
<keyword evidence="13" id="KW-0325">Glycoprotein</keyword>
<dbReference type="GO" id="GO:0005886">
    <property type="term" value="C:plasma membrane"/>
    <property type="evidence" value="ECO:0007669"/>
    <property type="project" value="TreeGrafter"/>
</dbReference>
<dbReference type="Proteomes" id="UP000694565">
    <property type="component" value="Unplaced"/>
</dbReference>
<keyword evidence="20" id="KW-1185">Reference proteome</keyword>
<dbReference type="SUPFAM" id="SSF52200">
    <property type="entry name" value="Toll/Interleukin receptor TIR domain"/>
    <property type="match status" value="1"/>
</dbReference>
<evidence type="ECO:0000256" key="4">
    <source>
        <dbReference type="ARBA" id="ARBA00022614"/>
    </source>
</evidence>
<dbReference type="Pfam" id="PF01582">
    <property type="entry name" value="TIR"/>
    <property type="match status" value="1"/>
</dbReference>
<keyword evidence="12 15" id="KW-0675">Receptor</keyword>
<evidence type="ECO:0000256" key="9">
    <source>
        <dbReference type="ARBA" id="ARBA00022989"/>
    </source>
</evidence>
<keyword evidence="8 15" id="KW-0391">Immunity</keyword>
<feature type="domain" description="TIR" evidence="18">
    <location>
        <begin position="648"/>
        <end position="791"/>
    </location>
</feature>
<dbReference type="PIRSF" id="PIRSF037595">
    <property type="entry name" value="Toll-like_receptor"/>
    <property type="match status" value="1"/>
</dbReference>
<reference evidence="19" key="1">
    <citation type="submission" date="2025-08" db="UniProtKB">
        <authorList>
            <consortium name="Ensembl"/>
        </authorList>
    </citation>
    <scope>IDENTIFICATION</scope>
</reference>
<dbReference type="SMART" id="SM00255">
    <property type="entry name" value="TIR"/>
    <property type="match status" value="1"/>
</dbReference>
<dbReference type="InterPro" id="IPR032675">
    <property type="entry name" value="LRR_dom_sf"/>
</dbReference>
<dbReference type="PANTHER" id="PTHR24365">
    <property type="entry name" value="TOLL-LIKE RECEPTOR"/>
    <property type="match status" value="1"/>
</dbReference>
<dbReference type="PRINTS" id="PR00019">
    <property type="entry name" value="LEURICHRPT"/>
</dbReference>
<evidence type="ECO:0000256" key="11">
    <source>
        <dbReference type="ARBA" id="ARBA00023136"/>
    </source>
</evidence>
<keyword evidence="9" id="KW-1133">Transmembrane helix</keyword>
<proteinExistence type="inferred from homology"/>
<dbReference type="PANTHER" id="PTHR24365:SF422">
    <property type="entry name" value="TOLL-LIKE RECEPTOR 6"/>
    <property type="match status" value="1"/>
</dbReference>
<evidence type="ECO:0000256" key="12">
    <source>
        <dbReference type="ARBA" id="ARBA00023170"/>
    </source>
</evidence>
<feature type="signal peptide" evidence="17">
    <location>
        <begin position="1"/>
        <end position="28"/>
    </location>
</feature>
<comment type="subcellular location">
    <subcellularLocation>
        <location evidence="1">Membrane</location>
        <topology evidence="1">Single-pass type I membrane protein</topology>
    </subcellularLocation>
</comment>
<dbReference type="Pfam" id="PF13855">
    <property type="entry name" value="LRR_8"/>
    <property type="match status" value="1"/>
</dbReference>
<dbReference type="PROSITE" id="PS51450">
    <property type="entry name" value="LRR"/>
    <property type="match status" value="3"/>
</dbReference>
<name>A0A8C3A1E7_CYCLU</name>